<evidence type="ECO:0000256" key="1">
    <source>
        <dbReference type="ARBA" id="ARBA00022490"/>
    </source>
</evidence>
<dbReference type="EMBL" id="JAGMWN010000013">
    <property type="protein sequence ID" value="MBP5858953.1"/>
    <property type="molecule type" value="Genomic_DNA"/>
</dbReference>
<dbReference type="GO" id="GO:0005840">
    <property type="term" value="C:ribosome"/>
    <property type="evidence" value="ECO:0007669"/>
    <property type="project" value="InterPro"/>
</dbReference>
<evidence type="ECO:0000259" key="7">
    <source>
        <dbReference type="Pfam" id="PF01782"/>
    </source>
</evidence>
<keyword evidence="4 5" id="KW-0143">Chaperone</keyword>
<dbReference type="AlphaFoldDB" id="A0A8J7SL87"/>
<dbReference type="InterPro" id="IPR009000">
    <property type="entry name" value="Transl_B-barrel_sf"/>
</dbReference>
<keyword evidence="3 5" id="KW-0698">rRNA processing</keyword>
<dbReference type="PANTHER" id="PTHR33692">
    <property type="entry name" value="RIBOSOME MATURATION FACTOR RIMM"/>
    <property type="match status" value="1"/>
</dbReference>
<feature type="region of interest" description="Disordered" evidence="6">
    <location>
        <begin position="173"/>
        <end position="201"/>
    </location>
</feature>
<sequence>MPDGLTIVTDGEIADTSTRLLIGQIGAAHGVRGLVRVKSFTADPADLTAYGAPRDAAGRAVALEIVGQSKGQLLARIDGVADRNAADAWRGTDLYIDRADLPKPEDADDFYHADLLGLRVEDKAGRTIGHVRAIHDFGAGDVLEIVEEGGESRYLPFTREAVPSVDLMAGRLVADPPAEVGDPEPQGAGPLDGDRDGEGGR</sequence>
<evidence type="ECO:0000256" key="6">
    <source>
        <dbReference type="SAM" id="MobiDB-lite"/>
    </source>
</evidence>
<evidence type="ECO:0000256" key="3">
    <source>
        <dbReference type="ARBA" id="ARBA00022552"/>
    </source>
</evidence>
<evidence type="ECO:0000256" key="2">
    <source>
        <dbReference type="ARBA" id="ARBA00022517"/>
    </source>
</evidence>
<comment type="caution">
    <text evidence="9">The sequence shown here is derived from an EMBL/GenBank/DDBJ whole genome shotgun (WGS) entry which is preliminary data.</text>
</comment>
<dbReference type="HAMAP" id="MF_00014">
    <property type="entry name" value="Ribosome_mat_RimM"/>
    <property type="match status" value="1"/>
</dbReference>
<dbReference type="Gene3D" id="2.30.30.240">
    <property type="entry name" value="PRC-barrel domain"/>
    <property type="match status" value="1"/>
</dbReference>
<evidence type="ECO:0000256" key="5">
    <source>
        <dbReference type="HAMAP-Rule" id="MF_00014"/>
    </source>
</evidence>
<comment type="function">
    <text evidence="5">An accessory protein needed during the final step in the assembly of 30S ribosomal subunit, possibly for assembly of the head region. Essential for efficient processing of 16S rRNA. May be needed both before and after RbfA during the maturation of 16S rRNA. It has affinity for free ribosomal 30S subunits but not for 70S ribosomes.</text>
</comment>
<evidence type="ECO:0000256" key="4">
    <source>
        <dbReference type="ARBA" id="ARBA00023186"/>
    </source>
</evidence>
<dbReference type="SUPFAM" id="SSF50346">
    <property type="entry name" value="PRC-barrel domain"/>
    <property type="match status" value="1"/>
</dbReference>
<evidence type="ECO:0000313" key="10">
    <source>
        <dbReference type="Proteomes" id="UP000672602"/>
    </source>
</evidence>
<dbReference type="RefSeq" id="WP_210683540.1">
    <property type="nucleotide sequence ID" value="NZ_JAGMWN010000013.1"/>
</dbReference>
<reference evidence="9" key="1">
    <citation type="submission" date="2021-04" db="EMBL/GenBank/DDBJ databases">
        <authorList>
            <person name="Zhang D.-C."/>
        </authorList>
    </citation>
    <scope>NUCLEOTIDE SEQUENCE</scope>
    <source>
        <strain evidence="9">CGMCC 1.15697</strain>
    </source>
</reference>
<dbReference type="Proteomes" id="UP000672602">
    <property type="component" value="Unassembled WGS sequence"/>
</dbReference>
<feature type="domain" description="Ribosome maturation factor RimM PRC barrel" evidence="8">
    <location>
        <begin position="113"/>
        <end position="179"/>
    </location>
</feature>
<dbReference type="Gene3D" id="2.40.30.60">
    <property type="entry name" value="RimM"/>
    <property type="match status" value="1"/>
</dbReference>
<dbReference type="Pfam" id="PF01782">
    <property type="entry name" value="RimM"/>
    <property type="match status" value="1"/>
</dbReference>
<dbReference type="InterPro" id="IPR011961">
    <property type="entry name" value="RimM"/>
</dbReference>
<comment type="domain">
    <text evidence="5">The PRC barrel domain binds ribosomal protein uS19.</text>
</comment>
<dbReference type="GO" id="GO:0043022">
    <property type="term" value="F:ribosome binding"/>
    <property type="evidence" value="ECO:0007669"/>
    <property type="project" value="InterPro"/>
</dbReference>
<proteinExistence type="inferred from homology"/>
<keyword evidence="1 5" id="KW-0963">Cytoplasm</keyword>
<keyword evidence="10" id="KW-1185">Reference proteome</keyword>
<dbReference type="NCBIfam" id="TIGR02273">
    <property type="entry name" value="16S_RimM"/>
    <property type="match status" value="1"/>
</dbReference>
<protein>
    <recommendedName>
        <fullName evidence="5">Ribosome maturation factor RimM</fullName>
    </recommendedName>
</protein>
<evidence type="ECO:0000313" key="9">
    <source>
        <dbReference type="EMBL" id="MBP5858953.1"/>
    </source>
</evidence>
<comment type="similarity">
    <text evidence="5">Belongs to the RimM family.</text>
</comment>
<comment type="subunit">
    <text evidence="5">Binds ribosomal protein uS19.</text>
</comment>
<name>A0A8J7SL87_9PROT</name>
<keyword evidence="2 5" id="KW-0690">Ribosome biogenesis</keyword>
<feature type="compositionally biased region" description="Basic and acidic residues" evidence="6">
    <location>
        <begin position="192"/>
        <end position="201"/>
    </location>
</feature>
<feature type="domain" description="RimM N-terminal" evidence="7">
    <location>
        <begin position="22"/>
        <end position="99"/>
    </location>
</feature>
<dbReference type="InterPro" id="IPR056792">
    <property type="entry name" value="PRC_RimM"/>
</dbReference>
<organism evidence="9 10">
    <name type="scientific">Marivibrio halodurans</name>
    <dbReference type="NCBI Taxonomy" id="2039722"/>
    <lineage>
        <taxon>Bacteria</taxon>
        <taxon>Pseudomonadati</taxon>
        <taxon>Pseudomonadota</taxon>
        <taxon>Alphaproteobacteria</taxon>
        <taxon>Rhodospirillales</taxon>
        <taxon>Rhodospirillaceae</taxon>
        <taxon>Marivibrio</taxon>
    </lineage>
</organism>
<dbReference type="GO" id="GO:0005737">
    <property type="term" value="C:cytoplasm"/>
    <property type="evidence" value="ECO:0007669"/>
    <property type="project" value="UniProtKB-SubCell"/>
</dbReference>
<evidence type="ECO:0000259" key="8">
    <source>
        <dbReference type="Pfam" id="PF24986"/>
    </source>
</evidence>
<dbReference type="InterPro" id="IPR036976">
    <property type="entry name" value="RimM_N_sf"/>
</dbReference>
<dbReference type="GO" id="GO:0006364">
    <property type="term" value="P:rRNA processing"/>
    <property type="evidence" value="ECO:0007669"/>
    <property type="project" value="UniProtKB-UniRule"/>
</dbReference>
<dbReference type="SUPFAM" id="SSF50447">
    <property type="entry name" value="Translation proteins"/>
    <property type="match status" value="1"/>
</dbReference>
<gene>
    <name evidence="5 9" type="primary">rimM</name>
    <name evidence="9" type="ORF">KAJ83_18180</name>
</gene>
<comment type="subcellular location">
    <subcellularLocation>
        <location evidence="5">Cytoplasm</location>
    </subcellularLocation>
</comment>
<accession>A0A8J7SL87</accession>
<dbReference type="PANTHER" id="PTHR33692:SF1">
    <property type="entry name" value="RIBOSOME MATURATION FACTOR RIMM"/>
    <property type="match status" value="1"/>
</dbReference>
<dbReference type="InterPro" id="IPR011033">
    <property type="entry name" value="PRC_barrel-like_sf"/>
</dbReference>
<dbReference type="Pfam" id="PF24986">
    <property type="entry name" value="PRC_RimM"/>
    <property type="match status" value="1"/>
</dbReference>
<dbReference type="GO" id="GO:0042274">
    <property type="term" value="P:ribosomal small subunit biogenesis"/>
    <property type="evidence" value="ECO:0007669"/>
    <property type="project" value="UniProtKB-UniRule"/>
</dbReference>
<dbReference type="InterPro" id="IPR002676">
    <property type="entry name" value="RimM_N"/>
</dbReference>